<evidence type="ECO:0000259" key="2">
    <source>
        <dbReference type="PROSITE" id="PS51406"/>
    </source>
</evidence>
<dbReference type="PANTHER" id="PTHR19143:SF327">
    <property type="entry name" value="FI21813P1-RELATED"/>
    <property type="match status" value="1"/>
</dbReference>
<dbReference type="Gene3D" id="3.90.215.10">
    <property type="entry name" value="Gamma Fibrinogen, chain A, domain 1"/>
    <property type="match status" value="1"/>
</dbReference>
<dbReference type="Pfam" id="PF00147">
    <property type="entry name" value="Fibrinogen_C"/>
    <property type="match status" value="1"/>
</dbReference>
<keyword evidence="1" id="KW-1015">Disulfide bond</keyword>
<dbReference type="InterPro" id="IPR020837">
    <property type="entry name" value="Fibrinogen_CS"/>
</dbReference>
<sequence length="295" mass="33630">MELFVHVKELGELFTNNQRTIEQNQLETNHLMNVLEDRLAANVSLITSYSKKILDYQTICANHDEIRKELSAMKSHPRGRLTAKTKSAPAIKSCQEANSPTSGIFKMAGINGGDSFDVFCELESFDGGWLVFQQRYNGSVDFYRNWMAYRNGFGDVGGEFWLGLEKIYQLTKEGTWELIVELKDFHDNYKYARYSKFGLGNESEKYALSKLGTYSGTAGDSLGSHKGMKFSTYDNDNDTHNSKNCAENKHGAWWFLDCFYSHLNGQHSDSDDTTAIKWPNSESGLKFTRMMIRKV</sequence>
<dbReference type="EMBL" id="HBUE01118558">
    <property type="protein sequence ID" value="CAG6491418.1"/>
    <property type="molecule type" value="Transcribed_RNA"/>
</dbReference>
<dbReference type="PROSITE" id="PS00514">
    <property type="entry name" value="FIBRINOGEN_C_1"/>
    <property type="match status" value="1"/>
</dbReference>
<proteinExistence type="predicted"/>
<dbReference type="SUPFAM" id="SSF56496">
    <property type="entry name" value="Fibrinogen C-terminal domain-like"/>
    <property type="match status" value="1"/>
</dbReference>
<evidence type="ECO:0000313" key="3">
    <source>
        <dbReference type="EMBL" id="CAG6491418.1"/>
    </source>
</evidence>
<dbReference type="InterPro" id="IPR036056">
    <property type="entry name" value="Fibrinogen-like_C"/>
</dbReference>
<dbReference type="SMART" id="SM00186">
    <property type="entry name" value="FBG"/>
    <property type="match status" value="1"/>
</dbReference>
<organism evidence="3">
    <name type="scientific">Culex pipiens</name>
    <name type="common">House mosquito</name>
    <dbReference type="NCBI Taxonomy" id="7175"/>
    <lineage>
        <taxon>Eukaryota</taxon>
        <taxon>Metazoa</taxon>
        <taxon>Ecdysozoa</taxon>
        <taxon>Arthropoda</taxon>
        <taxon>Hexapoda</taxon>
        <taxon>Insecta</taxon>
        <taxon>Pterygota</taxon>
        <taxon>Neoptera</taxon>
        <taxon>Endopterygota</taxon>
        <taxon>Diptera</taxon>
        <taxon>Nematocera</taxon>
        <taxon>Culicoidea</taxon>
        <taxon>Culicidae</taxon>
        <taxon>Culicinae</taxon>
        <taxon>Culicini</taxon>
        <taxon>Culex</taxon>
        <taxon>Culex</taxon>
    </lineage>
</organism>
<evidence type="ECO:0000256" key="1">
    <source>
        <dbReference type="ARBA" id="ARBA00023157"/>
    </source>
</evidence>
<dbReference type="PROSITE" id="PS51406">
    <property type="entry name" value="FIBRINOGEN_C_2"/>
    <property type="match status" value="1"/>
</dbReference>
<reference evidence="3" key="1">
    <citation type="submission" date="2021-05" db="EMBL/GenBank/DDBJ databases">
        <authorList>
            <person name="Alioto T."/>
            <person name="Alioto T."/>
            <person name="Gomez Garrido J."/>
        </authorList>
    </citation>
    <scope>NUCLEOTIDE SEQUENCE</scope>
</reference>
<dbReference type="InterPro" id="IPR002181">
    <property type="entry name" value="Fibrinogen_a/b/g_C_dom"/>
</dbReference>
<dbReference type="AlphaFoldDB" id="A0A8D8CE94"/>
<feature type="domain" description="Fibrinogen C-terminal" evidence="2">
    <location>
        <begin position="85"/>
        <end position="295"/>
    </location>
</feature>
<name>A0A8D8CE94_CULPI</name>
<dbReference type="CDD" id="cd00087">
    <property type="entry name" value="FReD"/>
    <property type="match status" value="1"/>
</dbReference>
<dbReference type="PANTHER" id="PTHR19143">
    <property type="entry name" value="FIBRINOGEN/TENASCIN/ANGIOPOEITIN"/>
    <property type="match status" value="1"/>
</dbReference>
<accession>A0A8D8CE94</accession>
<dbReference type="InterPro" id="IPR014716">
    <property type="entry name" value="Fibrinogen_a/b/g_C_1"/>
</dbReference>
<dbReference type="InterPro" id="IPR050373">
    <property type="entry name" value="Fibrinogen_C-term_domain"/>
</dbReference>
<dbReference type="GO" id="GO:0005615">
    <property type="term" value="C:extracellular space"/>
    <property type="evidence" value="ECO:0007669"/>
    <property type="project" value="TreeGrafter"/>
</dbReference>
<protein>
    <submittedName>
        <fullName evidence="3">Fibrinogen-like protein A</fullName>
    </submittedName>
</protein>